<evidence type="ECO:0000313" key="2">
    <source>
        <dbReference type="EMBL" id="BAP55706.1"/>
    </source>
</evidence>
<dbReference type="Pfam" id="PF13380">
    <property type="entry name" value="CoA_binding_2"/>
    <property type="match status" value="1"/>
</dbReference>
<dbReference type="InterPro" id="IPR036291">
    <property type="entry name" value="NAD(P)-bd_dom_sf"/>
</dbReference>
<dbReference type="Gene3D" id="3.40.50.720">
    <property type="entry name" value="NAD(P)-binding Rossmann-like Domain"/>
    <property type="match status" value="1"/>
</dbReference>
<name>A0A090BUU3_9GAMM</name>
<accession>A0A090BUU3</accession>
<dbReference type="EMBL" id="AP014633">
    <property type="protein sequence ID" value="BAP55706.1"/>
    <property type="molecule type" value="Genomic_DNA"/>
</dbReference>
<evidence type="ECO:0000259" key="1">
    <source>
        <dbReference type="SMART" id="SM00881"/>
    </source>
</evidence>
<dbReference type="STRING" id="40754.THII_1409"/>
<dbReference type="SUPFAM" id="SSF51735">
    <property type="entry name" value="NAD(P)-binding Rossmann-fold domains"/>
    <property type="match status" value="1"/>
</dbReference>
<gene>
    <name evidence="2" type="ORF">THII_1409</name>
</gene>
<dbReference type="PANTHER" id="PTHR33303">
    <property type="entry name" value="CYTOPLASMIC PROTEIN-RELATED"/>
    <property type="match status" value="1"/>
</dbReference>
<dbReference type="HOGENOM" id="CLU_112567_1_2_6"/>
<dbReference type="PANTHER" id="PTHR33303:SF2">
    <property type="entry name" value="COA-BINDING DOMAIN-CONTAINING PROTEIN"/>
    <property type="match status" value="1"/>
</dbReference>
<organism evidence="2 3">
    <name type="scientific">Thioploca ingrica</name>
    <dbReference type="NCBI Taxonomy" id="40754"/>
    <lineage>
        <taxon>Bacteria</taxon>
        <taxon>Pseudomonadati</taxon>
        <taxon>Pseudomonadota</taxon>
        <taxon>Gammaproteobacteria</taxon>
        <taxon>Thiotrichales</taxon>
        <taxon>Thiotrichaceae</taxon>
        <taxon>Thioploca</taxon>
    </lineage>
</organism>
<dbReference type="InterPro" id="IPR003781">
    <property type="entry name" value="CoA-bd"/>
</dbReference>
<dbReference type="Proteomes" id="UP000031623">
    <property type="component" value="Chromosome"/>
</dbReference>
<dbReference type="OrthoDB" id="9807426at2"/>
<feature type="domain" description="CoA-binding" evidence="1">
    <location>
        <begin position="1"/>
        <end position="93"/>
    </location>
</feature>
<dbReference type="SMART" id="SM00881">
    <property type="entry name" value="CoA_binding"/>
    <property type="match status" value="1"/>
</dbReference>
<evidence type="ECO:0000313" key="3">
    <source>
        <dbReference type="Proteomes" id="UP000031623"/>
    </source>
</evidence>
<proteinExistence type="predicted"/>
<reference evidence="2" key="1">
    <citation type="journal article" date="2014" name="ISME J.">
        <title>Ecophysiology of Thioploca ingrica as revealed by the complete genome sequence supplemented with proteomic evidence.</title>
        <authorList>
            <person name="Kojima H."/>
            <person name="Ogura Y."/>
            <person name="Yamamoto N."/>
            <person name="Togashi T."/>
            <person name="Mori H."/>
            <person name="Watanabe T."/>
            <person name="Nemoto F."/>
            <person name="Kurokawa K."/>
            <person name="Hayashi T."/>
            <person name="Fukui M."/>
        </authorList>
    </citation>
    <scope>NUCLEOTIDE SEQUENCE [LARGE SCALE GENOMIC DNA]</scope>
</reference>
<keyword evidence="3" id="KW-1185">Reference proteome</keyword>
<sequence length="123" mass="14117">MKKPQQVVVLGASPKPERYANQAVRELINHGHYVYPIHPRCTEIYGQKCYPHLKEIVEKIDTLTLYVGEARSSQLIKDILLMKPQRIIMNPGAENDLLETQATTNNIEVIRACTLVMLRMNLF</sequence>
<dbReference type="AlphaFoldDB" id="A0A090BUU3"/>
<protein>
    <recommendedName>
        <fullName evidence="1">CoA-binding domain-containing protein</fullName>
    </recommendedName>
</protein>
<dbReference type="KEGG" id="tig:THII_1409"/>